<dbReference type="Proteomes" id="UP000663419">
    <property type="component" value="Chromosome 1"/>
</dbReference>
<dbReference type="EMBL" id="CP069102">
    <property type="protein sequence ID" value="QSS49732.1"/>
    <property type="molecule type" value="Genomic_DNA"/>
</dbReference>
<organism evidence="2 3">
    <name type="scientific">Ajellomyces capsulatus (strain H88)</name>
    <name type="common">Darling's disease fungus</name>
    <name type="synonym">Histoplasma capsulatum</name>
    <dbReference type="NCBI Taxonomy" id="544711"/>
    <lineage>
        <taxon>Eukaryota</taxon>
        <taxon>Fungi</taxon>
        <taxon>Dikarya</taxon>
        <taxon>Ascomycota</taxon>
        <taxon>Pezizomycotina</taxon>
        <taxon>Eurotiomycetes</taxon>
        <taxon>Eurotiomycetidae</taxon>
        <taxon>Onygenales</taxon>
        <taxon>Ajellomycetaceae</taxon>
        <taxon>Histoplasma</taxon>
    </lineage>
</organism>
<evidence type="ECO:0000313" key="2">
    <source>
        <dbReference type="EMBL" id="QSS49732.1"/>
    </source>
</evidence>
<protein>
    <submittedName>
        <fullName evidence="2">Uncharacterized protein</fullName>
    </submittedName>
</protein>
<dbReference type="VEuPathDB" id="FungiDB:I7I53_10164"/>
<keyword evidence="1" id="KW-0812">Transmembrane</keyword>
<evidence type="ECO:0000256" key="1">
    <source>
        <dbReference type="SAM" id="Phobius"/>
    </source>
</evidence>
<keyword evidence="1" id="KW-0472">Membrane</keyword>
<dbReference type="AlphaFoldDB" id="A0A8A1LCI2"/>
<accession>A0A8A1LCI2</accession>
<name>A0A8A1LCI2_AJEC8</name>
<keyword evidence="1" id="KW-1133">Transmembrane helix</keyword>
<sequence>MCLISCIFRESLPCICYLRIQGSIKDGHFTSSMTYRSIQIQLKRSLNPTWTSFHLIMILPLVIFSSIGSKSFRQLSSQKRFQMDDNDRQFHWFILNFSRIELNIDITFSSAAF</sequence>
<evidence type="ECO:0000313" key="3">
    <source>
        <dbReference type="Proteomes" id="UP000663419"/>
    </source>
</evidence>
<gene>
    <name evidence="2" type="ORF">I7I53_10164</name>
</gene>
<feature type="transmembrane region" description="Helical" evidence="1">
    <location>
        <begin position="52"/>
        <end position="72"/>
    </location>
</feature>
<reference evidence="2" key="1">
    <citation type="submission" date="2021-01" db="EMBL/GenBank/DDBJ databases">
        <title>Chromosome-level genome assembly of a human fungal pathogen reveals clustering of transcriptionally co-regulated genes.</title>
        <authorList>
            <person name="Voorhies M."/>
            <person name="Cohen S."/>
            <person name="Shea T.P."/>
            <person name="Petrus S."/>
            <person name="Munoz J.F."/>
            <person name="Poplawski S."/>
            <person name="Goldman W.E."/>
            <person name="Michael T."/>
            <person name="Cuomo C.A."/>
            <person name="Sil A."/>
            <person name="Beyhan S."/>
        </authorList>
    </citation>
    <scope>NUCLEOTIDE SEQUENCE</scope>
    <source>
        <strain evidence="2">H88</strain>
    </source>
</reference>
<proteinExistence type="predicted"/>